<accession>A7IUS8</accession>
<evidence type="ECO:0000313" key="1">
    <source>
        <dbReference type="EMBL" id="ABT14102.1"/>
    </source>
</evidence>
<dbReference type="EMBL" id="DQ491001">
    <property type="protein sequence ID" value="ABT14102.1"/>
    <property type="molecule type" value="Genomic_DNA"/>
</dbReference>
<name>A7IUS8_PBCVM</name>
<sequence length="132" mass="14427">MAAISAFAAMLETEASRTLSSLPRRGKIPYLSRPTTARPAVASVAAESPSVRMRVQRPEFLVPAQAASVSFLMPVRRVFLTPSVFLSSRASTRLSRTFVSAMTASSTRPVAFFRKAAEGENLMFRDVRMSLV</sequence>
<protein>
    <submittedName>
        <fullName evidence="1">Uncharacterized protein m548L</fullName>
    </submittedName>
</protein>
<evidence type="ECO:0000313" key="2">
    <source>
        <dbReference type="Proteomes" id="UP000246715"/>
    </source>
</evidence>
<proteinExistence type="predicted"/>
<dbReference type="Proteomes" id="UP000246715">
    <property type="component" value="Segment"/>
</dbReference>
<organism evidence="1 2">
    <name type="scientific">Paramecium bursaria Chlorella virus MT325</name>
    <name type="common">PBCV-MT325</name>
    <dbReference type="NCBI Taxonomy" id="346932"/>
    <lineage>
        <taxon>Viruses</taxon>
        <taxon>Varidnaviria</taxon>
        <taxon>Bamfordvirae</taxon>
        <taxon>Nucleocytoviricota</taxon>
        <taxon>Megaviricetes</taxon>
        <taxon>Algavirales</taxon>
        <taxon>Phycodnaviridae</taxon>
        <taxon>Chlorovirus</taxon>
        <taxon>Chlorovirus conductrix</taxon>
        <taxon>Paramecium bursaria Chlorella virus A1</taxon>
    </lineage>
</organism>
<reference evidence="1 2" key="1">
    <citation type="journal article" date="2007" name="Virology">
        <title>Sequence and annotation of the 314-kb MT325 and the 321-kb FR483 viruses that infect Chlorella Pbi.</title>
        <authorList>
            <person name="Fitzgerald L.A."/>
            <person name="Graves M.V."/>
            <person name="Li X."/>
            <person name="Feldblyum T."/>
            <person name="Hartigan J."/>
            <person name="Van Etten J.L."/>
        </authorList>
    </citation>
    <scope>NUCLEOTIDE SEQUENCE [LARGE SCALE GENOMIC DNA]</scope>
    <source>
        <strain evidence="1 2">MT325</strain>
    </source>
</reference>
<gene>
    <name evidence="1" type="primary">m548L</name>
    <name evidence="1" type="ORF">MT325_m548L</name>
</gene>
<organismHost>
    <name type="scientific">Paramecium bursaria</name>
    <dbReference type="NCBI Taxonomy" id="74790"/>
</organismHost>